<evidence type="ECO:0000256" key="3">
    <source>
        <dbReference type="RuleBase" id="RU003939"/>
    </source>
</evidence>
<dbReference type="PANTHER" id="PTHR33175">
    <property type="entry name" value="DNA-BINDING PROTEIN HU"/>
    <property type="match status" value="1"/>
</dbReference>
<organism evidence="4 5">
    <name type="scientific">Mesomycoplasma neurolyticum</name>
    <dbReference type="NCBI Taxonomy" id="2120"/>
    <lineage>
        <taxon>Bacteria</taxon>
        <taxon>Bacillati</taxon>
        <taxon>Mycoplasmatota</taxon>
        <taxon>Mycoplasmoidales</taxon>
        <taxon>Metamycoplasmataceae</taxon>
        <taxon>Mesomycoplasma</taxon>
    </lineage>
</organism>
<evidence type="ECO:0000256" key="1">
    <source>
        <dbReference type="ARBA" id="ARBA00023067"/>
    </source>
</evidence>
<gene>
    <name evidence="4" type="primary">hup</name>
    <name evidence="4" type="ORF">NCTC10166_00694</name>
</gene>
<evidence type="ECO:0000256" key="2">
    <source>
        <dbReference type="ARBA" id="ARBA00023125"/>
    </source>
</evidence>
<reference evidence="4 5" key="1">
    <citation type="submission" date="2019-01" db="EMBL/GenBank/DDBJ databases">
        <authorList>
            <consortium name="Pathogen Informatics"/>
        </authorList>
    </citation>
    <scope>NUCLEOTIDE SEQUENCE [LARGE SCALE GENOMIC DNA]</scope>
    <source>
        <strain evidence="4 5">NCTC10166</strain>
    </source>
</reference>
<dbReference type="PANTHER" id="PTHR33175:SF3">
    <property type="entry name" value="DNA-BINDING PROTEIN HU-BETA"/>
    <property type="match status" value="1"/>
</dbReference>
<dbReference type="AlphaFoldDB" id="A0A449A667"/>
<evidence type="ECO:0000313" key="4">
    <source>
        <dbReference type="EMBL" id="VEU59712.1"/>
    </source>
</evidence>
<comment type="similarity">
    <text evidence="3">Belongs to the bacterial histone-like protein family.</text>
</comment>
<name>A0A449A667_9BACT</name>
<dbReference type="Gene3D" id="4.10.520.10">
    <property type="entry name" value="IHF-like DNA-binding proteins"/>
    <property type="match status" value="1"/>
</dbReference>
<proteinExistence type="inferred from homology"/>
<dbReference type="KEGG" id="mnu:NCTC10166_00694"/>
<dbReference type="GO" id="GO:0003677">
    <property type="term" value="F:DNA binding"/>
    <property type="evidence" value="ECO:0007669"/>
    <property type="project" value="UniProtKB-KW"/>
</dbReference>
<dbReference type="EMBL" id="LR214951">
    <property type="protein sequence ID" value="VEU59712.1"/>
    <property type="molecule type" value="Genomic_DNA"/>
</dbReference>
<sequence length="95" mass="11078">MTKKELILEIATKTNQTQKNVEEFLESFIKIVTKKISNDEKINISGFGMFVSIRKKARETTYWKTKEVFQVPEQRVPKFKPSKTLKEAVALKNNN</sequence>
<dbReference type="GO" id="GO:0030527">
    <property type="term" value="F:structural constituent of chromatin"/>
    <property type="evidence" value="ECO:0007669"/>
    <property type="project" value="InterPro"/>
</dbReference>
<keyword evidence="2 4" id="KW-0238">DNA-binding</keyword>
<protein>
    <submittedName>
        <fullName evidence="4">DNA-binding protein HU</fullName>
    </submittedName>
</protein>
<dbReference type="SUPFAM" id="SSF47729">
    <property type="entry name" value="IHF-like DNA-binding proteins"/>
    <property type="match status" value="1"/>
</dbReference>
<dbReference type="Proteomes" id="UP000289440">
    <property type="component" value="Chromosome"/>
</dbReference>
<evidence type="ECO:0000313" key="5">
    <source>
        <dbReference type="Proteomes" id="UP000289440"/>
    </source>
</evidence>
<dbReference type="GO" id="GO:0030261">
    <property type="term" value="P:chromosome condensation"/>
    <property type="evidence" value="ECO:0007669"/>
    <property type="project" value="UniProtKB-KW"/>
</dbReference>
<dbReference type="SMART" id="SM00411">
    <property type="entry name" value="BHL"/>
    <property type="match status" value="1"/>
</dbReference>
<dbReference type="RefSeq" id="WP_165001348.1">
    <property type="nucleotide sequence ID" value="NZ_LR214951.1"/>
</dbReference>
<keyword evidence="5" id="KW-1185">Reference proteome</keyword>
<accession>A0A449A667</accession>
<dbReference type="InterPro" id="IPR000119">
    <property type="entry name" value="Hist_DNA-bd"/>
</dbReference>
<dbReference type="Pfam" id="PF00216">
    <property type="entry name" value="Bac_DNA_binding"/>
    <property type="match status" value="1"/>
</dbReference>
<dbReference type="InterPro" id="IPR010992">
    <property type="entry name" value="IHF-like_DNA-bd_dom_sf"/>
</dbReference>
<keyword evidence="1" id="KW-0226">DNA condensation</keyword>
<dbReference type="PRINTS" id="PR01727">
    <property type="entry name" value="DNABINDINGHU"/>
</dbReference>